<keyword evidence="1" id="KW-1133">Transmembrane helix</keyword>
<proteinExistence type="predicted"/>
<comment type="caution">
    <text evidence="2">The sequence shown here is derived from an EMBL/GenBank/DDBJ whole genome shotgun (WGS) entry which is preliminary data.</text>
</comment>
<keyword evidence="1" id="KW-0472">Membrane</keyword>
<evidence type="ECO:0000313" key="3">
    <source>
        <dbReference type="Proteomes" id="UP001203687"/>
    </source>
</evidence>
<protein>
    <submittedName>
        <fullName evidence="2">DUF4199 domain-containing protein</fullName>
    </submittedName>
</protein>
<keyword evidence="3" id="KW-1185">Reference proteome</keyword>
<gene>
    <name evidence="2" type="ORF">MUY34_06255</name>
</gene>
<feature type="transmembrane region" description="Helical" evidence="1">
    <location>
        <begin position="127"/>
        <end position="150"/>
    </location>
</feature>
<evidence type="ECO:0000256" key="1">
    <source>
        <dbReference type="SAM" id="Phobius"/>
    </source>
</evidence>
<evidence type="ECO:0000313" key="2">
    <source>
        <dbReference type="EMBL" id="MCK8480215.1"/>
    </source>
</evidence>
<dbReference type="RefSeq" id="WP_248412384.1">
    <property type="nucleotide sequence ID" value="NZ_JALPQF010000005.1"/>
</dbReference>
<reference evidence="2" key="1">
    <citation type="submission" date="2022-04" db="EMBL/GenBank/DDBJ databases">
        <authorList>
            <person name="Ren T."/>
        </authorList>
    </citation>
    <scope>NUCLEOTIDE SEQUENCE</scope>
    <source>
        <strain evidence="2">F63249</strain>
    </source>
</reference>
<sequence length="153" mass="16923">MKQTVLKYGLYALITGFIIFTIHLIVGINTFDYATNEVLGYVSIFLSLSFIYFGIKHYRDHVNSGVISLGKAILIGVLISILAGLGIAIADFIYTKFINPSFFSDYQKALIEQGKADEILEMTSTTAALFMLVLVTIIGFIISLISALILQRK</sequence>
<feature type="transmembrane region" description="Helical" evidence="1">
    <location>
        <begin position="67"/>
        <end position="94"/>
    </location>
</feature>
<organism evidence="2 3">
    <name type="scientific">Psychroserpens algicola</name>
    <dbReference type="NCBI Taxonomy" id="1719034"/>
    <lineage>
        <taxon>Bacteria</taxon>
        <taxon>Pseudomonadati</taxon>
        <taxon>Bacteroidota</taxon>
        <taxon>Flavobacteriia</taxon>
        <taxon>Flavobacteriales</taxon>
        <taxon>Flavobacteriaceae</taxon>
        <taxon>Psychroserpens</taxon>
    </lineage>
</organism>
<feature type="transmembrane region" description="Helical" evidence="1">
    <location>
        <begin position="9"/>
        <end position="26"/>
    </location>
</feature>
<dbReference type="Proteomes" id="UP001203687">
    <property type="component" value="Unassembled WGS sequence"/>
</dbReference>
<name>A0ABT0H770_9FLAO</name>
<keyword evidence="1" id="KW-0812">Transmembrane</keyword>
<dbReference type="Pfam" id="PF13858">
    <property type="entry name" value="DUF4199"/>
    <property type="match status" value="1"/>
</dbReference>
<accession>A0ABT0H770</accession>
<dbReference type="EMBL" id="JALPQF010000005">
    <property type="protein sequence ID" value="MCK8480215.1"/>
    <property type="molecule type" value="Genomic_DNA"/>
</dbReference>
<dbReference type="InterPro" id="IPR025250">
    <property type="entry name" value="DUF4199"/>
</dbReference>
<feature type="transmembrane region" description="Helical" evidence="1">
    <location>
        <begin position="38"/>
        <end position="55"/>
    </location>
</feature>